<feature type="region of interest" description="Disordered" evidence="3">
    <location>
        <begin position="500"/>
        <end position="624"/>
    </location>
</feature>
<dbReference type="Gene3D" id="3.40.50.1820">
    <property type="entry name" value="alpha/beta hydrolase"/>
    <property type="match status" value="1"/>
</dbReference>
<dbReference type="GO" id="GO:0004301">
    <property type="term" value="F:epoxide hydrolase activity"/>
    <property type="evidence" value="ECO:0007669"/>
    <property type="project" value="TreeGrafter"/>
</dbReference>
<dbReference type="PANTHER" id="PTHR21661">
    <property type="entry name" value="EPOXIDE HYDROLASE 1-RELATED"/>
    <property type="match status" value="1"/>
</dbReference>
<organism evidence="5 6">
    <name type="scientific">Coniochaeta hoffmannii</name>
    <dbReference type="NCBI Taxonomy" id="91930"/>
    <lineage>
        <taxon>Eukaryota</taxon>
        <taxon>Fungi</taxon>
        <taxon>Dikarya</taxon>
        <taxon>Ascomycota</taxon>
        <taxon>Pezizomycotina</taxon>
        <taxon>Sordariomycetes</taxon>
        <taxon>Sordariomycetidae</taxon>
        <taxon>Coniochaetales</taxon>
        <taxon>Coniochaetaceae</taxon>
        <taxon>Coniochaeta</taxon>
    </lineage>
</organism>
<sequence>MAEPETPAVGDEVKPYKIHVSTKYLDLTRQKLELTRLPHEGSAPKSEDWWEPKPQVEPLIDFWLEKYSWRDHEKVLNDTLPQFRTAIDISSFETPVRLHFIHARSPHAHAVPLLLIPPFPFCNLSIGQLVKPLTEPDDAANDQPFHLVIPSLPGLGFSDPLPNNTPVMFTCAEILDTLMRRLSYPHYLATNSGAASMSPAEIDWKLVNTLATRHPDSCLGTHFISPPLAAPKISEAPWEWTKWSLANFFHAGILGYSDDDFVALGRVERTYDSWSSGRKRPPTPQQFGLNKLGLKEPNTLAYALCDSPTGLLVFVMKALRTLGPRTNFTPEQVINLTELAWLPGPEYAMRFWAHCSTHQEEEKDKTAKKSGAQASKPRVAITVFTGGKDSTATAPVSATEGPAGTQEGDVELAALPPPLPTEDKQRYVCPAWGNAHYNVVHTQRAAGKPGLLAWERPEVIAGGVRGLAKEIIRIDKRIAPTSPQPAAETAPLQQVVVVPASEGGNTPGVGEGPSSPTPTPSPVKQVKSPPVITTEPPQADGYVRPALAKPSVSGETAVGKDSEEKVVDVKGKGKELEVPARDPFSEGNSPDTLVSTPPLGKAATATPSPLKTPSPMPSPSALGK</sequence>
<feature type="domain" description="Epoxide hydrolase N-terminal" evidence="4">
    <location>
        <begin position="13"/>
        <end position="124"/>
    </location>
</feature>
<dbReference type="Pfam" id="PF06441">
    <property type="entry name" value="EHN"/>
    <property type="match status" value="1"/>
</dbReference>
<dbReference type="SUPFAM" id="SSF53474">
    <property type="entry name" value="alpha/beta-Hydrolases"/>
    <property type="match status" value="1"/>
</dbReference>
<feature type="compositionally biased region" description="Basic and acidic residues" evidence="3">
    <location>
        <begin position="558"/>
        <end position="584"/>
    </location>
</feature>
<feature type="compositionally biased region" description="Polar residues" evidence="3">
    <location>
        <begin position="586"/>
        <end position="595"/>
    </location>
</feature>
<accession>A0AA38RVV3</accession>
<feature type="compositionally biased region" description="Low complexity" evidence="3">
    <location>
        <begin position="522"/>
        <end position="531"/>
    </location>
</feature>
<keyword evidence="2" id="KW-0378">Hydrolase</keyword>
<dbReference type="InterPro" id="IPR010497">
    <property type="entry name" value="Epoxide_hydro_N"/>
</dbReference>
<evidence type="ECO:0000256" key="2">
    <source>
        <dbReference type="ARBA" id="ARBA00022801"/>
    </source>
</evidence>
<name>A0AA38RVV3_9PEZI</name>
<comment type="similarity">
    <text evidence="1">Belongs to the peptidase S33 family.</text>
</comment>
<dbReference type="AlphaFoldDB" id="A0AA38RVV3"/>
<keyword evidence="6" id="KW-1185">Reference proteome</keyword>
<evidence type="ECO:0000259" key="4">
    <source>
        <dbReference type="Pfam" id="PF06441"/>
    </source>
</evidence>
<dbReference type="InterPro" id="IPR029058">
    <property type="entry name" value="AB_hydrolase_fold"/>
</dbReference>
<protein>
    <submittedName>
        <fullName evidence="5">Alpha/beta-hydrolase</fullName>
    </submittedName>
</protein>
<comment type="caution">
    <text evidence="5">The sequence shown here is derived from an EMBL/GenBank/DDBJ whole genome shotgun (WGS) entry which is preliminary data.</text>
</comment>
<dbReference type="PANTHER" id="PTHR21661:SF71">
    <property type="entry name" value="EPOXIDE HYDROLASE N-TERMINAL DOMAIN-CONTAINING PROTEIN"/>
    <property type="match status" value="1"/>
</dbReference>
<proteinExistence type="inferred from homology"/>
<evidence type="ECO:0000313" key="6">
    <source>
        <dbReference type="Proteomes" id="UP001174691"/>
    </source>
</evidence>
<evidence type="ECO:0000256" key="1">
    <source>
        <dbReference type="ARBA" id="ARBA00010088"/>
    </source>
</evidence>
<dbReference type="GO" id="GO:0097176">
    <property type="term" value="P:epoxide metabolic process"/>
    <property type="evidence" value="ECO:0007669"/>
    <property type="project" value="TreeGrafter"/>
</dbReference>
<dbReference type="EMBL" id="JANBVN010000062">
    <property type="protein sequence ID" value="KAJ9151590.1"/>
    <property type="molecule type" value="Genomic_DNA"/>
</dbReference>
<reference evidence="5" key="1">
    <citation type="submission" date="2022-07" db="EMBL/GenBank/DDBJ databases">
        <title>Fungi with potential for degradation of polypropylene.</title>
        <authorList>
            <person name="Gostincar C."/>
        </authorList>
    </citation>
    <scope>NUCLEOTIDE SEQUENCE</scope>
    <source>
        <strain evidence="5">EXF-13287</strain>
    </source>
</reference>
<dbReference type="Proteomes" id="UP001174691">
    <property type="component" value="Unassembled WGS sequence"/>
</dbReference>
<evidence type="ECO:0000256" key="3">
    <source>
        <dbReference type="SAM" id="MobiDB-lite"/>
    </source>
</evidence>
<gene>
    <name evidence="5" type="ORF">NKR19_g4799</name>
</gene>
<evidence type="ECO:0000313" key="5">
    <source>
        <dbReference type="EMBL" id="KAJ9151590.1"/>
    </source>
</evidence>